<evidence type="ECO:0000256" key="1">
    <source>
        <dbReference type="SAM" id="MobiDB-lite"/>
    </source>
</evidence>
<reference evidence="3" key="1">
    <citation type="submission" date="2017-02" db="EMBL/GenBank/DDBJ databases">
        <authorList>
            <person name="Varghese N."/>
            <person name="Submissions S."/>
        </authorList>
    </citation>
    <scope>NUCLEOTIDE SEQUENCE [LARGE SCALE GENOMIC DNA]</scope>
    <source>
        <strain evidence="3">DSM 22224</strain>
    </source>
</reference>
<dbReference type="AlphaFoldDB" id="A0A1T4MLZ0"/>
<organism evidence="2 3">
    <name type="scientific">Chitinophaga eiseniae</name>
    <dbReference type="NCBI Taxonomy" id="634771"/>
    <lineage>
        <taxon>Bacteria</taxon>
        <taxon>Pseudomonadati</taxon>
        <taxon>Bacteroidota</taxon>
        <taxon>Chitinophagia</taxon>
        <taxon>Chitinophagales</taxon>
        <taxon>Chitinophagaceae</taxon>
        <taxon>Chitinophaga</taxon>
    </lineage>
</organism>
<dbReference type="EMBL" id="FUWZ01000001">
    <property type="protein sequence ID" value="SJZ67836.1"/>
    <property type="molecule type" value="Genomic_DNA"/>
</dbReference>
<protein>
    <submittedName>
        <fullName evidence="2">Uncharacterized protein</fullName>
    </submittedName>
</protein>
<feature type="region of interest" description="Disordered" evidence="1">
    <location>
        <begin position="17"/>
        <end position="38"/>
    </location>
</feature>
<proteinExistence type="predicted"/>
<name>A0A1T4MLZ0_9BACT</name>
<dbReference type="Proteomes" id="UP000190367">
    <property type="component" value="Unassembled WGS sequence"/>
</dbReference>
<evidence type="ECO:0000313" key="2">
    <source>
        <dbReference type="EMBL" id="SJZ67836.1"/>
    </source>
</evidence>
<evidence type="ECO:0000313" key="3">
    <source>
        <dbReference type="Proteomes" id="UP000190367"/>
    </source>
</evidence>
<accession>A0A1T4MLZ0</accession>
<dbReference type="STRING" id="634771.SAMN04488128_1011161"/>
<sequence>MVSNLVCSASRLAFTRSDQPVGREGRRKFEEKKYDRGH</sequence>
<gene>
    <name evidence="2" type="ORF">SAMN04488128_1011161</name>
</gene>
<feature type="compositionally biased region" description="Basic and acidic residues" evidence="1">
    <location>
        <begin position="21"/>
        <end position="38"/>
    </location>
</feature>
<keyword evidence="3" id="KW-1185">Reference proteome</keyword>